<reference evidence="3" key="1">
    <citation type="submission" date="2022-05" db="EMBL/GenBank/DDBJ databases">
        <title>Jatrophihabitans sp. SB3-54 whole genome sequence.</title>
        <authorList>
            <person name="Suh M.K."/>
            <person name="Eom M.K."/>
            <person name="Kim J.S."/>
            <person name="Kim H.S."/>
            <person name="Do H.E."/>
            <person name="Shin Y.K."/>
            <person name="Lee J.-S."/>
        </authorList>
    </citation>
    <scope>NUCLEOTIDE SEQUENCE</scope>
    <source>
        <strain evidence="3">SB3-54</strain>
    </source>
</reference>
<evidence type="ECO:0000256" key="1">
    <source>
        <dbReference type="SAM" id="Phobius"/>
    </source>
</evidence>
<gene>
    <name evidence="3" type="ORF">M6B22_11200</name>
</gene>
<accession>A0ABY7JUZ8</accession>
<keyword evidence="1" id="KW-1133">Transmembrane helix</keyword>
<dbReference type="NCBIfam" id="NF042935">
    <property type="entry name" value="SCO6880_fam"/>
    <property type="match status" value="1"/>
</dbReference>
<dbReference type="InterPro" id="IPR050051">
    <property type="entry name" value="EccE_dom"/>
</dbReference>
<keyword evidence="4" id="KW-1185">Reference proteome</keyword>
<keyword evidence="1" id="KW-0812">Transmembrane</keyword>
<dbReference type="RefSeq" id="WP_269441629.1">
    <property type="nucleotide sequence ID" value="NZ_CP097463.1"/>
</dbReference>
<evidence type="ECO:0000259" key="2">
    <source>
        <dbReference type="Pfam" id="PF11203"/>
    </source>
</evidence>
<dbReference type="Proteomes" id="UP001164693">
    <property type="component" value="Chromosome"/>
</dbReference>
<organism evidence="3 4">
    <name type="scientific">Jatrophihabitans cynanchi</name>
    <dbReference type="NCBI Taxonomy" id="2944128"/>
    <lineage>
        <taxon>Bacteria</taxon>
        <taxon>Bacillati</taxon>
        <taxon>Actinomycetota</taxon>
        <taxon>Actinomycetes</taxon>
        <taxon>Jatrophihabitantales</taxon>
        <taxon>Jatrophihabitantaceae</taxon>
        <taxon>Jatrophihabitans</taxon>
    </lineage>
</organism>
<dbReference type="InterPro" id="IPR049978">
    <property type="entry name" value="SCO6880-like"/>
</dbReference>
<evidence type="ECO:0000313" key="3">
    <source>
        <dbReference type="EMBL" id="WAX55127.1"/>
    </source>
</evidence>
<evidence type="ECO:0000313" key="4">
    <source>
        <dbReference type="Proteomes" id="UP001164693"/>
    </source>
</evidence>
<protein>
    <submittedName>
        <fullName evidence="3">Type VII secretion protein EccE</fullName>
    </submittedName>
</protein>
<feature type="transmembrane region" description="Helical" evidence="1">
    <location>
        <begin position="21"/>
        <end position="43"/>
    </location>
</feature>
<dbReference type="EMBL" id="CP097463">
    <property type="protein sequence ID" value="WAX55127.1"/>
    <property type="molecule type" value="Genomic_DNA"/>
</dbReference>
<sequence>MASPIPPVPLTRFGRRQTKGLLLGYSAPVVITVGVGLLVLALALFTAGAAGIAFTAPAWGALVAAGFVRWHGAPVIESVSLVAHWQIRKLTGQTRYRAKPDRPRPAGTMGLPGDAACLRFHEHPATGAVMVQDPYRRTLAAIVRVSHPAFVLLDPGEQTRRVTAWSRVLAGLAATGTCAGIGVLEQVIPDPGRGVVGWWCDHGVRDGTWAAEEYETLMKVAAPSASRHRTLITVTLDLRRAAGSITHAGRGLAAAADVLAGDMTNLETGLRNAGLHVDGWLSTGELAAVIRQAYDPELSLTTGDPGARLDLGPAAIDEAWDYLRHDSGYSTVLWISDWPTADVTPSFLHSLIFTPGVRRSLSLIATPLDASEAMRAIRREKVDYLTDRVQKTRTGRILDASDEAEYDDVLAREHALICGHADMRYTGLITLTATSLPGLRAAVATTQRAATSCMLETRVLFGRQAQGFTAAALPLGRTVS</sequence>
<proteinExistence type="predicted"/>
<name>A0ABY7JUZ8_9ACTN</name>
<keyword evidence="1" id="KW-0472">Membrane</keyword>
<feature type="domain" description="Type VII secretion system protein EccE" evidence="2">
    <location>
        <begin position="226"/>
        <end position="335"/>
    </location>
</feature>
<dbReference type="Pfam" id="PF11203">
    <property type="entry name" value="EccE"/>
    <property type="match status" value="1"/>
</dbReference>